<dbReference type="RefSeq" id="WP_012955968.1">
    <property type="nucleotide sequence ID" value="NC_013790.1"/>
</dbReference>
<keyword evidence="2" id="KW-1185">Reference proteome</keyword>
<name>D3E3A8_METRM</name>
<proteinExistence type="predicted"/>
<dbReference type="Proteomes" id="UP000008680">
    <property type="component" value="Chromosome"/>
</dbReference>
<accession>D3E3A8</accession>
<organism evidence="1 2">
    <name type="scientific">Methanobrevibacter ruminantium (strain ATCC 35063 / DSM 1093 / JCM 13430 / OCM 146 / M1)</name>
    <name type="common">Methanobacterium ruminantium</name>
    <dbReference type="NCBI Taxonomy" id="634498"/>
    <lineage>
        <taxon>Archaea</taxon>
        <taxon>Methanobacteriati</taxon>
        <taxon>Methanobacteriota</taxon>
        <taxon>Methanomada group</taxon>
        <taxon>Methanobacteria</taxon>
        <taxon>Methanobacteriales</taxon>
        <taxon>Methanobacteriaceae</taxon>
        <taxon>Methanobrevibacter</taxon>
    </lineage>
</organism>
<dbReference type="PATRIC" id="fig|634498.28.peg.1170"/>
<gene>
    <name evidence="1" type="ordered locus">mru_1169</name>
</gene>
<dbReference type="eggNOG" id="arCOG08979">
    <property type="taxonomic scope" value="Archaea"/>
</dbReference>
<dbReference type="HOGENOM" id="CLU_663592_0_0_2"/>
<dbReference type="KEGG" id="mru:mru_1169"/>
<dbReference type="AlphaFoldDB" id="D3E3A8"/>
<dbReference type="EMBL" id="CP001719">
    <property type="protein sequence ID" value="ADC47019.1"/>
    <property type="molecule type" value="Genomic_DNA"/>
</dbReference>
<evidence type="ECO:0000313" key="2">
    <source>
        <dbReference type="Proteomes" id="UP000008680"/>
    </source>
</evidence>
<protein>
    <submittedName>
        <fullName evidence="1">Uncharacterized protein</fullName>
    </submittedName>
</protein>
<dbReference type="OrthoDB" id="78091at2157"/>
<reference evidence="1 2" key="1">
    <citation type="journal article" date="2010" name="PLoS ONE">
        <title>The genome sequence of the rumen methanogen Methanobrevibacter ruminantium reveals new possibilities for controlling ruminant methane emissions.</title>
        <authorList>
            <person name="Leahy S.C."/>
            <person name="Kelly W.J."/>
            <person name="Altermann E."/>
            <person name="Ronimus R.S."/>
            <person name="Yeoman C.J."/>
            <person name="Pacheco D.M."/>
            <person name="Li D."/>
            <person name="Kong Z."/>
            <person name="McTavish S."/>
            <person name="Sang C."/>
            <person name="Lambie S.C."/>
            <person name="Janssen P.H."/>
            <person name="Dey D."/>
            <person name="Attwood G.T."/>
        </authorList>
    </citation>
    <scope>NUCLEOTIDE SEQUENCE [LARGE SCALE GENOMIC DNA]</scope>
    <source>
        <strain evidence="2">ATCC 35063 / DSM 1093 / JCM 13430 / OCM 146 / M1</strain>
    </source>
</reference>
<evidence type="ECO:0000313" key="1">
    <source>
        <dbReference type="EMBL" id="ADC47019.1"/>
    </source>
</evidence>
<sequence length="458" mass="54525">MYQVSEKESSVYKYKALGTSNDREIKSKDVNDHYKVTEYNIDLIYNEIKEFIHYYLFSGEISTDFTIKVQDLFEMDDDDLRTLKTVHFLLSDEVRDLIQILPYLLRNLSHSTQKEKEEFNGIVRGRIDWNATLKTRYAKGFNDPSLFVCSPPSKFYDLEENQLLKFVLRKIISLKNNYLDFVDFIRNDEENPFDIESLSDERDWYEIVGNNYKMAKKTLKKVYFDDISDVRIIKAKHIRKAFKNRNVLYHRVARAYILYEDLFINEDIELLKELVEHRLIKATNPNKLYEIYIFYSLVRALPSPELRLLHSGNDYSTFDVLEDGTKVTVHYQYLPKPLQEVSEYAEILRNYNIQWAYRAPDIILEFEKEGKITYRIVEVKNSSSANYVRDSVYKVMGYYKDFERILYNEEATFTENCPIVLVTWGGIRIKDNYDPFKDSLIVLNRNEFLDSLEKLINL</sequence>
<dbReference type="GeneID" id="8770820"/>
<dbReference type="STRING" id="634498.mru_1169"/>